<proteinExistence type="inferred from homology"/>
<dbReference type="InterPro" id="IPR015421">
    <property type="entry name" value="PyrdxlP-dep_Trfase_major"/>
</dbReference>
<dbReference type="InterPro" id="IPR015422">
    <property type="entry name" value="PyrdxlP-dep_Trfase_small"/>
</dbReference>
<evidence type="ECO:0000256" key="2">
    <source>
        <dbReference type="ARBA" id="ARBA00007441"/>
    </source>
</evidence>
<evidence type="ECO:0000313" key="8">
    <source>
        <dbReference type="EMBL" id="SFH49929.1"/>
    </source>
</evidence>
<reference evidence="8 9" key="1">
    <citation type="submission" date="2016-10" db="EMBL/GenBank/DDBJ databases">
        <authorList>
            <person name="de Groot N.N."/>
        </authorList>
    </citation>
    <scope>NUCLEOTIDE SEQUENCE [LARGE SCALE GENOMIC DNA]</scope>
    <source>
        <strain evidence="8 9">DSM 18684</strain>
    </source>
</reference>
<evidence type="ECO:0000313" key="9">
    <source>
        <dbReference type="Proteomes" id="UP000199666"/>
    </source>
</evidence>
<keyword evidence="9" id="KW-1185">Reference proteome</keyword>
<keyword evidence="3 8" id="KW-0032">Aminotransferase</keyword>
<evidence type="ECO:0000256" key="1">
    <source>
        <dbReference type="ARBA" id="ARBA00001933"/>
    </source>
</evidence>
<dbReference type="CDD" id="cd00609">
    <property type="entry name" value="AAT_like"/>
    <property type="match status" value="1"/>
</dbReference>
<dbReference type="InterPro" id="IPR004839">
    <property type="entry name" value="Aminotransferase_I/II_large"/>
</dbReference>
<dbReference type="Gene3D" id="3.90.1150.10">
    <property type="entry name" value="Aspartate Aminotransferase, domain 1"/>
    <property type="match status" value="1"/>
</dbReference>
<gene>
    <name evidence="8" type="ORF">SAMN04489864_11533</name>
</gene>
<dbReference type="STRING" id="414048.SAMN04489864_11533"/>
<name>A0A1I3AJJ3_9SPHI</name>
<evidence type="ECO:0000259" key="7">
    <source>
        <dbReference type="Pfam" id="PF00155"/>
    </source>
</evidence>
<dbReference type="AlphaFoldDB" id="A0A1I3AJJ3"/>
<accession>A0A1I3AJJ3</accession>
<keyword evidence="6" id="KW-1133">Transmembrane helix</keyword>
<dbReference type="SUPFAM" id="SSF53383">
    <property type="entry name" value="PLP-dependent transferases"/>
    <property type="match status" value="1"/>
</dbReference>
<organism evidence="8 9">
    <name type="scientific">Pedobacter insulae</name>
    <dbReference type="NCBI Taxonomy" id="414048"/>
    <lineage>
        <taxon>Bacteria</taxon>
        <taxon>Pseudomonadati</taxon>
        <taxon>Bacteroidota</taxon>
        <taxon>Sphingobacteriia</taxon>
        <taxon>Sphingobacteriales</taxon>
        <taxon>Sphingobacteriaceae</taxon>
        <taxon>Pedobacter</taxon>
    </lineage>
</organism>
<dbReference type="Proteomes" id="UP000199666">
    <property type="component" value="Unassembled WGS sequence"/>
</dbReference>
<comment type="cofactor">
    <cofactor evidence="1">
        <name>pyridoxal 5'-phosphate</name>
        <dbReference type="ChEBI" id="CHEBI:597326"/>
    </cofactor>
</comment>
<dbReference type="GO" id="GO:0005737">
    <property type="term" value="C:cytoplasm"/>
    <property type="evidence" value="ECO:0007669"/>
    <property type="project" value="TreeGrafter"/>
</dbReference>
<evidence type="ECO:0000256" key="6">
    <source>
        <dbReference type="SAM" id="Phobius"/>
    </source>
</evidence>
<dbReference type="GO" id="GO:0030170">
    <property type="term" value="F:pyridoxal phosphate binding"/>
    <property type="evidence" value="ECO:0007669"/>
    <property type="project" value="InterPro"/>
</dbReference>
<dbReference type="EMBL" id="FOPP01000015">
    <property type="protein sequence ID" value="SFH49929.1"/>
    <property type="molecule type" value="Genomic_DNA"/>
</dbReference>
<dbReference type="NCBIfam" id="NF006569">
    <property type="entry name" value="PRK09082.1"/>
    <property type="match status" value="1"/>
</dbReference>
<evidence type="ECO:0000256" key="4">
    <source>
        <dbReference type="ARBA" id="ARBA00022679"/>
    </source>
</evidence>
<feature type="domain" description="Aminotransferase class I/classII large" evidence="7">
    <location>
        <begin position="48"/>
        <end position="398"/>
    </location>
</feature>
<dbReference type="PANTHER" id="PTHR43807:SF20">
    <property type="entry name" value="FI04487P"/>
    <property type="match status" value="1"/>
</dbReference>
<evidence type="ECO:0000256" key="3">
    <source>
        <dbReference type="ARBA" id="ARBA00022576"/>
    </source>
</evidence>
<keyword evidence="5" id="KW-0663">Pyridoxal phosphate</keyword>
<dbReference type="InterPro" id="IPR051326">
    <property type="entry name" value="Kynurenine-oxoglutarate_AT"/>
</dbReference>
<dbReference type="PANTHER" id="PTHR43807">
    <property type="entry name" value="FI04487P"/>
    <property type="match status" value="1"/>
</dbReference>
<dbReference type="InterPro" id="IPR015424">
    <property type="entry name" value="PyrdxlP-dep_Trfase"/>
</dbReference>
<dbReference type="FunFam" id="3.40.640.10:FF:000033">
    <property type="entry name" value="Aspartate aminotransferase"/>
    <property type="match status" value="1"/>
</dbReference>
<comment type="similarity">
    <text evidence="2">Belongs to the class-I pyridoxal-phosphate-dependent aminotransferase family.</text>
</comment>
<dbReference type="GO" id="GO:0016212">
    <property type="term" value="F:kynurenine-oxoglutarate transaminase activity"/>
    <property type="evidence" value="ECO:0007669"/>
    <property type="project" value="TreeGrafter"/>
</dbReference>
<keyword evidence="6" id="KW-0812">Transmembrane</keyword>
<feature type="transmembrane region" description="Helical" evidence="6">
    <location>
        <begin position="7"/>
        <end position="24"/>
    </location>
</feature>
<protein>
    <submittedName>
        <fullName evidence="8">Methionine aminotransferase</fullName>
    </submittedName>
</protein>
<keyword evidence="4 8" id="KW-0808">Transferase</keyword>
<dbReference type="NCBIfam" id="NF009079">
    <property type="entry name" value="PRK12414.1"/>
    <property type="match status" value="1"/>
</dbReference>
<sequence length="401" mass="45448">MIGDFPLITFFTILLLFSCFMIILNSKLPTVGTTIFTVMSKLAQEYKAINLSQGFPDYDVSPKLTEYVTEAMKNGHNQYAPMHGLAALRELVSEKIKLLYQADYDTETEITITAGGTQAIFTALAATINAGDEVIIFEPAYDCYAPVVKLFGGLVKPFELHGPDYEIDWEMVKKLFTSNTKMIIINSPHNPTGSILQQQDIEALIKLTKNTDILILSDEVYEHIIFDEAKHLSIALYPELRERSFIIASFGKLLHATGWKVGYCLAPAKLMLEFRKVHQFNVFSVNTPMQTGIANYLKNEDIYQEVGSFFQQKRDLFRSMISQTNFKLLPCKGSYFQSVSYSHISNEADADFAKRLVIDYGVAGIPISAFYTKNNEEKIIRFCFAKKQETLEKAVERLMKI</sequence>
<evidence type="ECO:0000256" key="5">
    <source>
        <dbReference type="ARBA" id="ARBA00022898"/>
    </source>
</evidence>
<keyword evidence="6" id="KW-0472">Membrane</keyword>
<dbReference type="Pfam" id="PF00155">
    <property type="entry name" value="Aminotran_1_2"/>
    <property type="match status" value="1"/>
</dbReference>
<dbReference type="Gene3D" id="3.40.640.10">
    <property type="entry name" value="Type I PLP-dependent aspartate aminotransferase-like (Major domain)"/>
    <property type="match status" value="1"/>
</dbReference>